<evidence type="ECO:0000256" key="4">
    <source>
        <dbReference type="ARBA" id="ARBA00023136"/>
    </source>
</evidence>
<dbReference type="Proteomes" id="UP000790787">
    <property type="component" value="Chromosome 1"/>
</dbReference>
<comment type="subcellular location">
    <subcellularLocation>
        <location evidence="1">Membrane</location>
        <topology evidence="1">Single-pass membrane protein</topology>
    </subcellularLocation>
</comment>
<dbReference type="GeneID" id="107771828"/>
<dbReference type="OrthoDB" id="764273at2759"/>
<evidence type="ECO:0000313" key="8">
    <source>
        <dbReference type="RefSeq" id="XP_016446760.1"/>
    </source>
</evidence>
<gene>
    <name evidence="8" type="primary">LOC107771828</name>
</gene>
<dbReference type="PANTHER" id="PTHR31234">
    <property type="entry name" value="LATE EMBRYOGENESIS ABUNDANT (LEA) HYDROXYPROLINE-RICH GLYCOPROTEIN FAMILY"/>
    <property type="match status" value="1"/>
</dbReference>
<dbReference type="GO" id="GO:0098542">
    <property type="term" value="P:defense response to other organism"/>
    <property type="evidence" value="ECO:0007669"/>
    <property type="project" value="InterPro"/>
</dbReference>
<reference evidence="7" key="1">
    <citation type="journal article" date="2014" name="Nat. Commun.">
        <title>The tobacco genome sequence and its comparison with those of tomato and potato.</title>
        <authorList>
            <person name="Sierro N."/>
            <person name="Battey J.N."/>
            <person name="Ouadi S."/>
            <person name="Bakaher N."/>
            <person name="Bovet L."/>
            <person name="Willig A."/>
            <person name="Goepfert S."/>
            <person name="Peitsch M.C."/>
            <person name="Ivanov N.V."/>
        </authorList>
    </citation>
    <scope>NUCLEOTIDE SEQUENCE [LARGE SCALE GENOMIC DNA]</scope>
</reference>
<dbReference type="InterPro" id="IPR044839">
    <property type="entry name" value="NDR1-like"/>
</dbReference>
<dbReference type="Pfam" id="PF03168">
    <property type="entry name" value="LEA_2"/>
    <property type="match status" value="1"/>
</dbReference>
<feature type="transmembrane region" description="Helical" evidence="5">
    <location>
        <begin position="51"/>
        <end position="77"/>
    </location>
</feature>
<dbReference type="PANTHER" id="PTHR31234:SF65">
    <property type="entry name" value="LATE EMBRYOGENESIS ABUNDANT PROTEIN, LEA_2 SUBGROUP"/>
    <property type="match status" value="1"/>
</dbReference>
<keyword evidence="2 5" id="KW-0812">Transmembrane</keyword>
<organism evidence="7 8">
    <name type="scientific">Nicotiana tabacum</name>
    <name type="common">Common tobacco</name>
    <dbReference type="NCBI Taxonomy" id="4097"/>
    <lineage>
        <taxon>Eukaryota</taxon>
        <taxon>Viridiplantae</taxon>
        <taxon>Streptophyta</taxon>
        <taxon>Embryophyta</taxon>
        <taxon>Tracheophyta</taxon>
        <taxon>Spermatophyta</taxon>
        <taxon>Magnoliopsida</taxon>
        <taxon>eudicotyledons</taxon>
        <taxon>Gunneridae</taxon>
        <taxon>Pentapetalae</taxon>
        <taxon>asterids</taxon>
        <taxon>lamiids</taxon>
        <taxon>Solanales</taxon>
        <taxon>Solanaceae</taxon>
        <taxon>Nicotianoideae</taxon>
        <taxon>Nicotianeae</taxon>
        <taxon>Nicotiana</taxon>
    </lineage>
</organism>
<evidence type="ECO:0000256" key="1">
    <source>
        <dbReference type="ARBA" id="ARBA00004167"/>
    </source>
</evidence>
<dbReference type="RefSeq" id="XP_016446760.1">
    <property type="nucleotide sequence ID" value="XM_016591274.1"/>
</dbReference>
<dbReference type="KEGG" id="nta:107771828"/>
<evidence type="ECO:0000313" key="7">
    <source>
        <dbReference type="Proteomes" id="UP000790787"/>
    </source>
</evidence>
<dbReference type="OMA" id="AFTFRFG"/>
<sequence>MSPPQSPTSSMTSINDKARFLAQGSHRINIDNDDNYINMELHKKKRRRRRCIKCCGCCIAGVLVLVVIMLVLGFTVFRVHSPSIRLNSVKIDGLSYLRSSSTLQPNVNLTVSADVSVKNPNAASFKFNKATTSLFYHDVVVGEGLTPPGTAKARRTLPINVTVEVMVEKILSIPRLGNDLKSGEVSLSIYTRINGRVNILNIIKKSAEMKMSCKMTVDLKSQDVRDIDCNRIVSLSR</sequence>
<protein>
    <submittedName>
        <fullName evidence="8">Uncharacterized protein LOC107771828</fullName>
    </submittedName>
</protein>
<dbReference type="Gene3D" id="2.60.40.1820">
    <property type="match status" value="1"/>
</dbReference>
<accession>A0A1S3Y3P2</accession>
<keyword evidence="4 5" id="KW-0472">Membrane</keyword>
<dbReference type="PaxDb" id="4097-A0A1S3Y3P2"/>
<evidence type="ECO:0000256" key="5">
    <source>
        <dbReference type="SAM" id="Phobius"/>
    </source>
</evidence>
<dbReference type="GO" id="GO:0016020">
    <property type="term" value="C:membrane"/>
    <property type="evidence" value="ECO:0007669"/>
    <property type="project" value="UniProtKB-SubCell"/>
</dbReference>
<keyword evidence="7" id="KW-1185">Reference proteome</keyword>
<feature type="domain" description="Late embryogenesis abundant protein LEA-2 subgroup" evidence="6">
    <location>
        <begin position="115"/>
        <end position="214"/>
    </location>
</feature>
<dbReference type="AlphaFoldDB" id="A0A1S3Y3P2"/>
<name>A0A1S3Y3P2_TOBAC</name>
<dbReference type="InterPro" id="IPR004864">
    <property type="entry name" value="LEA_2"/>
</dbReference>
<proteinExistence type="predicted"/>
<dbReference type="SUPFAM" id="SSF117070">
    <property type="entry name" value="LEA14-like"/>
    <property type="match status" value="1"/>
</dbReference>
<evidence type="ECO:0000256" key="3">
    <source>
        <dbReference type="ARBA" id="ARBA00022989"/>
    </source>
</evidence>
<keyword evidence="3 5" id="KW-1133">Transmembrane helix</keyword>
<reference evidence="8" key="2">
    <citation type="submission" date="2025-08" db="UniProtKB">
        <authorList>
            <consortium name="RefSeq"/>
        </authorList>
    </citation>
    <scope>IDENTIFICATION</scope>
    <source>
        <tissue evidence="8">Leaf</tissue>
    </source>
</reference>
<evidence type="ECO:0000256" key="2">
    <source>
        <dbReference type="ARBA" id="ARBA00022692"/>
    </source>
</evidence>
<evidence type="ECO:0000259" key="6">
    <source>
        <dbReference type="Pfam" id="PF03168"/>
    </source>
</evidence>